<keyword evidence="3" id="KW-1185">Reference proteome</keyword>
<feature type="region of interest" description="Disordered" evidence="1">
    <location>
        <begin position="1"/>
        <end position="71"/>
    </location>
</feature>
<evidence type="ECO:0000313" key="2">
    <source>
        <dbReference type="EMBL" id="KLU02007.1"/>
    </source>
</evidence>
<evidence type="ECO:0000313" key="3">
    <source>
        <dbReference type="Proteomes" id="UP000036367"/>
    </source>
</evidence>
<accession>A0A0J1B5K1</accession>
<dbReference type="Proteomes" id="UP000036367">
    <property type="component" value="Unassembled WGS sequence"/>
</dbReference>
<comment type="caution">
    <text evidence="2">The sequence shown here is derived from an EMBL/GenBank/DDBJ whole genome shotgun (WGS) entry which is preliminary data.</text>
</comment>
<evidence type="ECO:0000256" key="1">
    <source>
        <dbReference type="SAM" id="MobiDB-lite"/>
    </source>
</evidence>
<feature type="compositionally biased region" description="Basic and acidic residues" evidence="1">
    <location>
        <begin position="14"/>
        <end position="23"/>
    </location>
</feature>
<feature type="region of interest" description="Disordered" evidence="1">
    <location>
        <begin position="405"/>
        <end position="468"/>
    </location>
</feature>
<dbReference type="PATRIC" id="fig|595434.4.peg.5663"/>
<dbReference type="STRING" id="595434.RISK_005962"/>
<proteinExistence type="predicted"/>
<name>A0A0J1B5K1_RHOIS</name>
<dbReference type="AlphaFoldDB" id="A0A0J1B5K1"/>
<feature type="region of interest" description="Disordered" evidence="1">
    <location>
        <begin position="347"/>
        <end position="385"/>
    </location>
</feature>
<feature type="compositionally biased region" description="Polar residues" evidence="1">
    <location>
        <begin position="367"/>
        <end position="377"/>
    </location>
</feature>
<reference evidence="2" key="1">
    <citation type="submission" date="2015-05" db="EMBL/GenBank/DDBJ databases">
        <title>Permanent draft genome of Rhodopirellula islandicus K833.</title>
        <authorList>
            <person name="Kizina J."/>
            <person name="Richter M."/>
            <person name="Glockner F.O."/>
            <person name="Harder J."/>
        </authorList>
    </citation>
    <scope>NUCLEOTIDE SEQUENCE [LARGE SCALE GENOMIC DNA]</scope>
    <source>
        <strain evidence="2">K833</strain>
    </source>
</reference>
<dbReference type="InterPro" id="IPR001005">
    <property type="entry name" value="SANT/Myb"/>
</dbReference>
<protein>
    <submittedName>
        <fullName evidence="2">Uncharacterized protein</fullName>
    </submittedName>
</protein>
<dbReference type="CDD" id="cd00167">
    <property type="entry name" value="SANT"/>
    <property type="match status" value="1"/>
</dbReference>
<gene>
    <name evidence="2" type="ORF">RISK_005962</name>
</gene>
<sequence>MAPELRFAFSNMSEKNHPNHRPIDASIDDANPNSDRDAAEGNALTRPGLPTAESDDSSDERAGDSGDSIFDQIRHCHPNPQAATELLDDLHFATLGLRTNESRLHIIRTATKRSAGALASVQVSKPSTINECHLARVITSAYRVMDPRYRIDRHQQVQLGRILPFELESVSCKSFSQETFFATTGQDSSLPNNVLIPHPPAALPTTPRGQLIDLAIEASDPQKIAEATTPPTNWVQTVEQSLLDDLPPRNEGEQVLEEMRAHRGRLKRWMSEVRTLIGLSVLCLAATFYLAYWLGARQANQSSTAINPTDRIASVEADAPASLTPELPAAESQLNNGAFTPEIAPAPTSVAMTPSGPAVAELAAESGNESSTTQSNVPLPDPQPAKVESDIVASVDVAALVETDPAAPGTETSEASMEMSPVSDAPDSDALASSSTTDTSPEIKSPSPVESRPPSEVVPPRREPRWTDAQISEATQELWDETERASRRFQLTEAAGLIDQWELIAELAGTGSLEHLAAMHLSLRASWLAEPFETTCQRAQDLAALTAAVTGSATPEPSDSATDTPFTWSEPMVRQLIESWRACRLTISTTEHLNHLLLRSNELLDQLILNNQNQWCSSFGFDAERLIAFTTDEQSRTELEDLLASVKTLPTGAELERMQQSDASAGVLGRTLCLHLRRWDKGVPLMCNASDSRLASVSKAEMQWREANNQPAAEDVNQTRAELGVRWSKIASHYGGRDAASIRLHALELLEGLEAYADQRAEILDLLPRYMTASLSKASATQSLSAPVRLSRLR</sequence>
<organism evidence="2 3">
    <name type="scientific">Rhodopirellula islandica</name>
    <dbReference type="NCBI Taxonomy" id="595434"/>
    <lineage>
        <taxon>Bacteria</taxon>
        <taxon>Pseudomonadati</taxon>
        <taxon>Planctomycetota</taxon>
        <taxon>Planctomycetia</taxon>
        <taxon>Pirellulales</taxon>
        <taxon>Pirellulaceae</taxon>
        <taxon>Rhodopirellula</taxon>
    </lineage>
</organism>
<dbReference type="EMBL" id="LECT01000047">
    <property type="protein sequence ID" value="KLU02007.1"/>
    <property type="molecule type" value="Genomic_DNA"/>
</dbReference>
<feature type="compositionally biased region" description="Low complexity" evidence="1">
    <location>
        <begin position="420"/>
        <end position="455"/>
    </location>
</feature>